<evidence type="ECO:0000256" key="2">
    <source>
        <dbReference type="ARBA" id="ARBA00023157"/>
    </source>
</evidence>
<evidence type="ECO:0000256" key="4">
    <source>
        <dbReference type="PIRSR" id="PIRSR001060-2"/>
    </source>
</evidence>
<dbReference type="PIRSF" id="PIRSF001060">
    <property type="entry name" value="Endochitinase"/>
    <property type="match status" value="1"/>
</dbReference>
<dbReference type="PANTHER" id="PTHR22595">
    <property type="entry name" value="CHITINASE-RELATED"/>
    <property type="match status" value="1"/>
</dbReference>
<comment type="caution">
    <text evidence="7">The sequence shown here is derived from an EMBL/GenBank/DDBJ whole genome shotgun (WGS) entry which is preliminary data.</text>
</comment>
<keyword evidence="1" id="KW-0611">Plant defense</keyword>
<dbReference type="GO" id="GO:0050832">
    <property type="term" value="P:defense response to fungus"/>
    <property type="evidence" value="ECO:0007669"/>
    <property type="project" value="UniProtKB-ARBA"/>
</dbReference>
<dbReference type="InterPro" id="IPR016283">
    <property type="entry name" value="Glyco_hydro_19"/>
</dbReference>
<evidence type="ECO:0000256" key="3">
    <source>
        <dbReference type="PIRSR" id="PIRSR001060-1"/>
    </source>
</evidence>
<feature type="domain" description="Glycoside hydrolase family 19 catalytic" evidence="6">
    <location>
        <begin position="174"/>
        <end position="184"/>
    </location>
</feature>
<dbReference type="Pfam" id="PF00182">
    <property type="entry name" value="Glyco_hydro_19"/>
    <property type="match status" value="1"/>
</dbReference>
<dbReference type="AlphaFoldDB" id="A0A3E1NQM7"/>
<keyword evidence="5" id="KW-0732">Signal</keyword>
<protein>
    <recommendedName>
        <fullName evidence="6">Glycoside hydrolase family 19 catalytic domain-containing protein</fullName>
    </recommendedName>
</protein>
<evidence type="ECO:0000256" key="5">
    <source>
        <dbReference type="SAM" id="SignalP"/>
    </source>
</evidence>
<dbReference type="OrthoDB" id="6018988at2"/>
<sequence length="272" mass="29954">MQIKAPVVTVKLVLLCLLMPFFAAAKNGVQQLLTKQQYEQLFPHHHRMYTYEALLSAADAFPAFCGEGTVAVRKQELAAFLAHAFQETGGGWAGAPGGRLLYGLMFTEEQACKDGHCTQYNTGGTSAYKPVEGKSYHGRGPLQITYAYNYGLAGDELQLPLLQQPELAATNGTVAFKTALWFWMRAQKPKPSCHEVMTGKWMPDEKDKAANRTPGFGMTINIINGGIECNATDKEVIANRENRVNFYRFCAKKLGVQPGPDCDCNGMKPYGN</sequence>
<keyword evidence="2 4" id="KW-1015">Disulfide bond</keyword>
<dbReference type="SUPFAM" id="SSF53955">
    <property type="entry name" value="Lysozyme-like"/>
    <property type="match status" value="1"/>
</dbReference>
<proteinExistence type="predicted"/>
<evidence type="ECO:0000256" key="1">
    <source>
        <dbReference type="ARBA" id="ARBA00022821"/>
    </source>
</evidence>
<feature type="active site" description="Proton donor" evidence="3">
    <location>
        <position position="87"/>
    </location>
</feature>
<dbReference type="GO" id="GO:0004568">
    <property type="term" value="F:chitinase activity"/>
    <property type="evidence" value="ECO:0007669"/>
    <property type="project" value="InterPro"/>
</dbReference>
<dbReference type="EMBL" id="QTJU01000001">
    <property type="protein sequence ID" value="RFM30207.1"/>
    <property type="molecule type" value="Genomic_DNA"/>
</dbReference>
<gene>
    <name evidence="7" type="ORF">DXN05_04345</name>
</gene>
<reference evidence="7 8" key="1">
    <citation type="submission" date="2018-08" db="EMBL/GenBank/DDBJ databases">
        <title>Chitinophagaceae sp. K23C18032701, a novel bacterium isolated from forest soil.</title>
        <authorList>
            <person name="Wang C."/>
        </authorList>
    </citation>
    <scope>NUCLEOTIDE SEQUENCE [LARGE SCALE GENOMIC DNA]</scope>
    <source>
        <strain evidence="7 8">K23C18032701</strain>
    </source>
</reference>
<dbReference type="GO" id="GO:0006032">
    <property type="term" value="P:chitin catabolic process"/>
    <property type="evidence" value="ECO:0007669"/>
    <property type="project" value="InterPro"/>
</dbReference>
<feature type="disulfide bond" evidence="4">
    <location>
        <begin position="229"/>
        <end position="264"/>
    </location>
</feature>
<dbReference type="CDD" id="cd00325">
    <property type="entry name" value="chitinase_GH19"/>
    <property type="match status" value="1"/>
</dbReference>
<feature type="chain" id="PRO_5017596092" description="Glycoside hydrolase family 19 catalytic domain-containing protein" evidence="5">
    <location>
        <begin position="26"/>
        <end position="272"/>
    </location>
</feature>
<dbReference type="GO" id="GO:0016998">
    <property type="term" value="P:cell wall macromolecule catabolic process"/>
    <property type="evidence" value="ECO:0007669"/>
    <property type="project" value="InterPro"/>
</dbReference>
<dbReference type="Gene3D" id="1.10.530.10">
    <property type="match status" value="1"/>
</dbReference>
<accession>A0A3E1NQM7</accession>
<dbReference type="Proteomes" id="UP000261284">
    <property type="component" value="Unassembled WGS sequence"/>
</dbReference>
<feature type="signal peptide" evidence="5">
    <location>
        <begin position="1"/>
        <end position="25"/>
    </location>
</feature>
<dbReference type="InterPro" id="IPR023346">
    <property type="entry name" value="Lysozyme-like_dom_sf"/>
</dbReference>
<organism evidence="7 8">
    <name type="scientific">Deminuibacter soli</name>
    <dbReference type="NCBI Taxonomy" id="2291815"/>
    <lineage>
        <taxon>Bacteria</taxon>
        <taxon>Pseudomonadati</taxon>
        <taxon>Bacteroidota</taxon>
        <taxon>Chitinophagia</taxon>
        <taxon>Chitinophagales</taxon>
        <taxon>Chitinophagaceae</taxon>
        <taxon>Deminuibacter</taxon>
    </lineage>
</organism>
<evidence type="ECO:0000313" key="7">
    <source>
        <dbReference type="EMBL" id="RFM30207.1"/>
    </source>
</evidence>
<name>A0A3E1NQM7_9BACT</name>
<dbReference type="PANTHER" id="PTHR22595:SF79">
    <property type="entry name" value="CHITINASE 12"/>
    <property type="match status" value="1"/>
</dbReference>
<dbReference type="InterPro" id="IPR000726">
    <property type="entry name" value="Glyco_hydro_19_cat"/>
</dbReference>
<dbReference type="GO" id="GO:0005975">
    <property type="term" value="P:carbohydrate metabolic process"/>
    <property type="evidence" value="ECO:0007669"/>
    <property type="project" value="InterPro"/>
</dbReference>
<dbReference type="Gene3D" id="3.30.20.10">
    <property type="entry name" value="Endochitinase, domain 2"/>
    <property type="match status" value="1"/>
</dbReference>
<dbReference type="PROSITE" id="PS00774">
    <property type="entry name" value="CHITINASE_19_2"/>
    <property type="match status" value="1"/>
</dbReference>
<evidence type="ECO:0000313" key="8">
    <source>
        <dbReference type="Proteomes" id="UP000261284"/>
    </source>
</evidence>
<keyword evidence="8" id="KW-1185">Reference proteome</keyword>
<dbReference type="RefSeq" id="WP_116845963.1">
    <property type="nucleotide sequence ID" value="NZ_QTJU01000001.1"/>
</dbReference>
<evidence type="ECO:0000259" key="6">
    <source>
        <dbReference type="PROSITE" id="PS00774"/>
    </source>
</evidence>